<sequence>MATFDTTVNALRQILYTHETAVLGLAVGDSLTLKTLGACGEVLHGKLVLAQSDFTYPRLTPDSKRSARSRSQSPPCSLGNLNVFPTTRKRAARDMLHTSCDCSPPTWANRVLFPAGSLPNFTHVGIVPDVAAGRRVRGGGGMSRGYPAFPRPFIPALLHTRPHFTLIASSGLYVLTAATIQQVIADVRTMQFVIACTYLWYTVVHFIFHCPYLLQIVGNKQTELSANSLTASPGYAAARSVNVSKTLITEHMRVKRGEYGAVPEWKGGGNGRSPRKPADQRHRPARFPNAKIRQRPRRELKPVRLAAQNGWTSACPARNVGEPTPCIQLLDEHQVLGAVFWSEERSHGHIIHAEGTLDRFGCESILGCHVYPYMMIVFPREVTARARSGLQSSSQAPPPPRIIQQLWDALQIAWLQMPVETYQQLTVSDSSSSCCPCCEGRCCDHVIVWYALYLCSARVLHPVDNVLRADNIDINHSCQGCVGISTNQTSDKEDWALCGYSGFKFWVVGSASRREHDASKVHGHQTSCSRERLQLDQHKLDGGLGGGGGAPITIAAGRASPCGGTGWFLEPSAPCSAAGQNKCRRRYQHDADVATDKCSHRLPPSGRPKGGRCRVLQGVVRRGGKYRSACLERYPRPPHEAPRLTSPPRCRR</sequence>
<feature type="compositionally biased region" description="Basic and acidic residues" evidence="1">
    <location>
        <begin position="633"/>
        <end position="642"/>
    </location>
</feature>
<gene>
    <name evidence="2" type="ORF">PR048_021118</name>
</gene>
<dbReference type="EMBL" id="JARBHB010000008">
    <property type="protein sequence ID" value="KAJ8876671.1"/>
    <property type="molecule type" value="Genomic_DNA"/>
</dbReference>
<evidence type="ECO:0000256" key="1">
    <source>
        <dbReference type="SAM" id="MobiDB-lite"/>
    </source>
</evidence>
<name>A0ABQ9GXC7_9NEOP</name>
<feature type="compositionally biased region" description="Polar residues" evidence="1">
    <location>
        <begin position="69"/>
        <end position="79"/>
    </location>
</feature>
<evidence type="ECO:0000313" key="3">
    <source>
        <dbReference type="Proteomes" id="UP001159363"/>
    </source>
</evidence>
<proteinExistence type="predicted"/>
<organism evidence="2 3">
    <name type="scientific">Dryococelus australis</name>
    <dbReference type="NCBI Taxonomy" id="614101"/>
    <lineage>
        <taxon>Eukaryota</taxon>
        <taxon>Metazoa</taxon>
        <taxon>Ecdysozoa</taxon>
        <taxon>Arthropoda</taxon>
        <taxon>Hexapoda</taxon>
        <taxon>Insecta</taxon>
        <taxon>Pterygota</taxon>
        <taxon>Neoptera</taxon>
        <taxon>Polyneoptera</taxon>
        <taxon>Phasmatodea</taxon>
        <taxon>Verophasmatodea</taxon>
        <taxon>Anareolatae</taxon>
        <taxon>Phasmatidae</taxon>
        <taxon>Eurycanthinae</taxon>
        <taxon>Dryococelus</taxon>
    </lineage>
</organism>
<feature type="region of interest" description="Disordered" evidence="1">
    <location>
        <begin position="261"/>
        <end position="291"/>
    </location>
</feature>
<accession>A0ABQ9GXC7</accession>
<dbReference type="Proteomes" id="UP001159363">
    <property type="component" value="Chromosome 7"/>
</dbReference>
<feature type="region of interest" description="Disordered" evidence="1">
    <location>
        <begin position="633"/>
        <end position="652"/>
    </location>
</feature>
<feature type="region of interest" description="Disordered" evidence="1">
    <location>
        <begin position="60"/>
        <end position="79"/>
    </location>
</feature>
<reference evidence="2 3" key="1">
    <citation type="submission" date="2023-02" db="EMBL/GenBank/DDBJ databases">
        <title>LHISI_Scaffold_Assembly.</title>
        <authorList>
            <person name="Stuart O.P."/>
            <person name="Cleave R."/>
            <person name="Magrath M.J.L."/>
            <person name="Mikheyev A.S."/>
        </authorList>
    </citation>
    <scope>NUCLEOTIDE SEQUENCE [LARGE SCALE GENOMIC DNA]</scope>
    <source>
        <strain evidence="2">Daus_M_001</strain>
        <tissue evidence="2">Leg muscle</tissue>
    </source>
</reference>
<keyword evidence="3" id="KW-1185">Reference proteome</keyword>
<evidence type="ECO:0000313" key="2">
    <source>
        <dbReference type="EMBL" id="KAJ8876671.1"/>
    </source>
</evidence>
<comment type="caution">
    <text evidence="2">The sequence shown here is derived from an EMBL/GenBank/DDBJ whole genome shotgun (WGS) entry which is preliminary data.</text>
</comment>
<protein>
    <submittedName>
        <fullName evidence="2">Uncharacterized protein</fullName>
    </submittedName>
</protein>